<keyword evidence="3" id="KW-1185">Reference proteome</keyword>
<feature type="region of interest" description="Disordered" evidence="1">
    <location>
        <begin position="70"/>
        <end position="91"/>
    </location>
</feature>
<accession>A0AA88TC69</accession>
<evidence type="ECO:0000256" key="1">
    <source>
        <dbReference type="SAM" id="MobiDB-lite"/>
    </source>
</evidence>
<protein>
    <submittedName>
        <fullName evidence="2">Uncharacterized protein</fullName>
    </submittedName>
</protein>
<organism evidence="2 3">
    <name type="scientific">Cirrhinus molitorella</name>
    <name type="common">mud carp</name>
    <dbReference type="NCBI Taxonomy" id="172907"/>
    <lineage>
        <taxon>Eukaryota</taxon>
        <taxon>Metazoa</taxon>
        <taxon>Chordata</taxon>
        <taxon>Craniata</taxon>
        <taxon>Vertebrata</taxon>
        <taxon>Euteleostomi</taxon>
        <taxon>Actinopterygii</taxon>
        <taxon>Neopterygii</taxon>
        <taxon>Teleostei</taxon>
        <taxon>Ostariophysi</taxon>
        <taxon>Cypriniformes</taxon>
        <taxon>Cyprinidae</taxon>
        <taxon>Labeoninae</taxon>
        <taxon>Labeonini</taxon>
        <taxon>Cirrhinus</taxon>
    </lineage>
</organism>
<feature type="compositionally biased region" description="Basic and acidic residues" evidence="1">
    <location>
        <begin position="80"/>
        <end position="91"/>
    </location>
</feature>
<reference evidence="2" key="1">
    <citation type="submission" date="2023-08" db="EMBL/GenBank/DDBJ databases">
        <title>Chromosome-level Genome Assembly of mud carp (Cirrhinus molitorella).</title>
        <authorList>
            <person name="Liu H."/>
        </authorList>
    </citation>
    <scope>NUCLEOTIDE SEQUENCE</scope>
    <source>
        <strain evidence="2">Prfri</strain>
        <tissue evidence="2">Muscle</tissue>
    </source>
</reference>
<evidence type="ECO:0000313" key="2">
    <source>
        <dbReference type="EMBL" id="KAK2872612.1"/>
    </source>
</evidence>
<proteinExistence type="predicted"/>
<sequence>MPAETRQTSRNKEAVRHYSFQSNLTSQGRWFIMVRTQRLTLADAGFELVFSLAGKRIDGISGCSDKIVGSPESSTVKLQKQSEVRENGLTR</sequence>
<comment type="caution">
    <text evidence="2">The sequence shown here is derived from an EMBL/GenBank/DDBJ whole genome shotgun (WGS) entry which is preliminary data.</text>
</comment>
<gene>
    <name evidence="2" type="ORF">Q8A67_022509</name>
</gene>
<dbReference type="EMBL" id="JAUYZG010000022">
    <property type="protein sequence ID" value="KAK2872612.1"/>
    <property type="molecule type" value="Genomic_DNA"/>
</dbReference>
<evidence type="ECO:0000313" key="3">
    <source>
        <dbReference type="Proteomes" id="UP001187343"/>
    </source>
</evidence>
<dbReference type="AlphaFoldDB" id="A0AA88TC69"/>
<name>A0AA88TC69_9TELE</name>
<dbReference type="Proteomes" id="UP001187343">
    <property type="component" value="Unassembled WGS sequence"/>
</dbReference>